<proteinExistence type="predicted"/>
<evidence type="ECO:0000313" key="2">
    <source>
        <dbReference type="Proteomes" id="UP000217446"/>
    </source>
</evidence>
<comment type="caution">
    <text evidence="1">The sequence shown here is derived from an EMBL/GenBank/DDBJ whole genome shotgun (WGS) entry which is preliminary data.</text>
</comment>
<protein>
    <submittedName>
        <fullName evidence="1">Uncharacterized protein</fullName>
    </submittedName>
</protein>
<dbReference type="EMBL" id="BDQI01000048">
    <property type="protein sequence ID" value="GAX58241.1"/>
    <property type="molecule type" value="Genomic_DNA"/>
</dbReference>
<keyword evidence="2" id="KW-1185">Reference proteome</keyword>
<evidence type="ECO:0000313" key="1">
    <source>
        <dbReference type="EMBL" id="GAX58241.1"/>
    </source>
</evidence>
<accession>A0A250VVT1</accession>
<dbReference type="AlphaFoldDB" id="A0A250VVT1"/>
<gene>
    <name evidence="1" type="ORF">SO3561_09812</name>
</gene>
<name>A0A250VVT1_STROL</name>
<sequence>MGQGMTAARRSAGTETGLDVLLRWVWIRRRTPAQDIEDFRNGQPLQVVGFTKSIGGAVMVSVGRGKQIARIRQGYLRLVVGEEPVWSDRRGSRSATLRPPFGVKPTGEKVPAAPKFERYELVTADGTYDLAVPKRDAELVRYVFGPARN</sequence>
<dbReference type="Proteomes" id="UP000217446">
    <property type="component" value="Unassembled WGS sequence"/>
</dbReference>
<reference evidence="2" key="1">
    <citation type="submission" date="2017-05" db="EMBL/GenBank/DDBJ databases">
        <title>Streptomyces olivochromogenes NBRC 3561 whole genome shotgun sequence.</title>
        <authorList>
            <person name="Dohra H."/>
            <person name="Kodani S."/>
        </authorList>
    </citation>
    <scope>NUCLEOTIDE SEQUENCE [LARGE SCALE GENOMIC DNA]</scope>
    <source>
        <strain evidence="2">NBRC 3561</strain>
    </source>
</reference>
<organism evidence="1 2">
    <name type="scientific">Streptomyces olivochromogenes</name>
    <dbReference type="NCBI Taxonomy" id="1963"/>
    <lineage>
        <taxon>Bacteria</taxon>
        <taxon>Bacillati</taxon>
        <taxon>Actinomycetota</taxon>
        <taxon>Actinomycetes</taxon>
        <taxon>Kitasatosporales</taxon>
        <taxon>Streptomycetaceae</taxon>
        <taxon>Streptomyces</taxon>
    </lineage>
</organism>